<name>A0AAV3YMJ9_9GAST</name>
<protein>
    <submittedName>
        <fullName evidence="2">Uncharacterized protein</fullName>
    </submittedName>
</protein>
<evidence type="ECO:0000313" key="3">
    <source>
        <dbReference type="Proteomes" id="UP000735302"/>
    </source>
</evidence>
<feature type="region of interest" description="Disordered" evidence="1">
    <location>
        <begin position="1"/>
        <end position="55"/>
    </location>
</feature>
<comment type="caution">
    <text evidence="2">The sequence shown here is derived from an EMBL/GenBank/DDBJ whole genome shotgun (WGS) entry which is preliminary data.</text>
</comment>
<feature type="compositionally biased region" description="Polar residues" evidence="1">
    <location>
        <begin position="1"/>
        <end position="15"/>
    </location>
</feature>
<gene>
    <name evidence="2" type="ORF">PoB_001028300</name>
</gene>
<proteinExistence type="predicted"/>
<sequence length="55" mass="6253">TNPSKRNSYRTYSPSESEKSKSCGEDGIRDDEDRGEGPSDQVDQDPHNDEADWKH</sequence>
<feature type="non-terminal residue" evidence="2">
    <location>
        <position position="1"/>
    </location>
</feature>
<organism evidence="2 3">
    <name type="scientific">Plakobranchus ocellatus</name>
    <dbReference type="NCBI Taxonomy" id="259542"/>
    <lineage>
        <taxon>Eukaryota</taxon>
        <taxon>Metazoa</taxon>
        <taxon>Spiralia</taxon>
        <taxon>Lophotrochozoa</taxon>
        <taxon>Mollusca</taxon>
        <taxon>Gastropoda</taxon>
        <taxon>Heterobranchia</taxon>
        <taxon>Euthyneura</taxon>
        <taxon>Panpulmonata</taxon>
        <taxon>Sacoglossa</taxon>
        <taxon>Placobranchoidea</taxon>
        <taxon>Plakobranchidae</taxon>
        <taxon>Plakobranchus</taxon>
    </lineage>
</organism>
<evidence type="ECO:0000256" key="1">
    <source>
        <dbReference type="SAM" id="MobiDB-lite"/>
    </source>
</evidence>
<dbReference type="Proteomes" id="UP000735302">
    <property type="component" value="Unassembled WGS sequence"/>
</dbReference>
<accession>A0AAV3YMJ9</accession>
<dbReference type="EMBL" id="BLXT01001223">
    <property type="protein sequence ID" value="GFN83777.1"/>
    <property type="molecule type" value="Genomic_DNA"/>
</dbReference>
<feature type="compositionally biased region" description="Basic and acidic residues" evidence="1">
    <location>
        <begin position="16"/>
        <end position="37"/>
    </location>
</feature>
<dbReference type="AlphaFoldDB" id="A0AAV3YMJ9"/>
<evidence type="ECO:0000313" key="2">
    <source>
        <dbReference type="EMBL" id="GFN83777.1"/>
    </source>
</evidence>
<reference evidence="2 3" key="1">
    <citation type="journal article" date="2021" name="Elife">
        <title>Chloroplast acquisition without the gene transfer in kleptoplastic sea slugs, Plakobranchus ocellatus.</title>
        <authorList>
            <person name="Maeda T."/>
            <person name="Takahashi S."/>
            <person name="Yoshida T."/>
            <person name="Shimamura S."/>
            <person name="Takaki Y."/>
            <person name="Nagai Y."/>
            <person name="Toyoda A."/>
            <person name="Suzuki Y."/>
            <person name="Arimoto A."/>
            <person name="Ishii H."/>
            <person name="Satoh N."/>
            <person name="Nishiyama T."/>
            <person name="Hasebe M."/>
            <person name="Maruyama T."/>
            <person name="Minagawa J."/>
            <person name="Obokata J."/>
            <person name="Shigenobu S."/>
        </authorList>
    </citation>
    <scope>NUCLEOTIDE SEQUENCE [LARGE SCALE GENOMIC DNA]</scope>
</reference>
<feature type="non-terminal residue" evidence="2">
    <location>
        <position position="55"/>
    </location>
</feature>
<feature type="compositionally biased region" description="Basic and acidic residues" evidence="1">
    <location>
        <begin position="44"/>
        <end position="55"/>
    </location>
</feature>
<keyword evidence="3" id="KW-1185">Reference proteome</keyword>